<dbReference type="EMBL" id="JACQPB010000006">
    <property type="protein sequence ID" value="MBI4210017.1"/>
    <property type="molecule type" value="Genomic_DNA"/>
</dbReference>
<protein>
    <submittedName>
        <fullName evidence="2">HEPN domain-containing protein</fullName>
    </submittedName>
</protein>
<name>A0A8T3YK95_9ARCH</name>
<dbReference type="SMART" id="SM00748">
    <property type="entry name" value="HEPN"/>
    <property type="match status" value="1"/>
</dbReference>
<comment type="caution">
    <text evidence="2">The sequence shown here is derived from an EMBL/GenBank/DDBJ whole genome shotgun (WGS) entry which is preliminary data.</text>
</comment>
<dbReference type="SUPFAM" id="SSF81593">
    <property type="entry name" value="Nucleotidyltransferase substrate binding subunit/domain"/>
    <property type="match status" value="1"/>
</dbReference>
<sequence length="121" mass="13564">MAEFQAWIKKAKEDLAAARFNMEGGFHDVSIFFSPQAAEKALKALLLKEGKELIKTHDLVTLATIADAPAELIEHAKALTLAYTYTRYPGLPQIKGLRQKAEIFLNYAEDVVKWTEKSLRG</sequence>
<evidence type="ECO:0000313" key="2">
    <source>
        <dbReference type="EMBL" id="MBI4210017.1"/>
    </source>
</evidence>
<feature type="domain" description="HEPN" evidence="1">
    <location>
        <begin position="8"/>
        <end position="118"/>
    </location>
</feature>
<gene>
    <name evidence="2" type="ORF">HY544_00730</name>
</gene>
<dbReference type="Gene3D" id="1.20.120.330">
    <property type="entry name" value="Nucleotidyltransferases domain 2"/>
    <property type="match status" value="1"/>
</dbReference>
<dbReference type="Pfam" id="PF05168">
    <property type="entry name" value="HEPN"/>
    <property type="match status" value="1"/>
</dbReference>
<dbReference type="AlphaFoldDB" id="A0A8T3YK95"/>
<proteinExistence type="predicted"/>
<dbReference type="InterPro" id="IPR007842">
    <property type="entry name" value="HEPN_dom"/>
</dbReference>
<organism evidence="2 3">
    <name type="scientific">Candidatus Iainarchaeum sp</name>
    <dbReference type="NCBI Taxonomy" id="3101447"/>
    <lineage>
        <taxon>Archaea</taxon>
        <taxon>Candidatus Iainarchaeota</taxon>
        <taxon>Candidatus Iainarchaeia</taxon>
        <taxon>Candidatus Iainarchaeales</taxon>
        <taxon>Candidatus Iainarchaeaceae</taxon>
        <taxon>Candidatus Iainarchaeum</taxon>
    </lineage>
</organism>
<dbReference type="PROSITE" id="PS50910">
    <property type="entry name" value="HEPN"/>
    <property type="match status" value="1"/>
</dbReference>
<reference evidence="2" key="1">
    <citation type="submission" date="2020-07" db="EMBL/GenBank/DDBJ databases">
        <title>Huge and variable diversity of episymbiotic CPR bacteria and DPANN archaea in groundwater ecosystems.</title>
        <authorList>
            <person name="He C.Y."/>
            <person name="Keren R."/>
            <person name="Whittaker M."/>
            <person name="Farag I.F."/>
            <person name="Doudna J."/>
            <person name="Cate J.H.D."/>
            <person name="Banfield J.F."/>
        </authorList>
    </citation>
    <scope>NUCLEOTIDE SEQUENCE</scope>
    <source>
        <strain evidence="2">NC_groundwater_1296_Ag_S-0.2um_52_80</strain>
    </source>
</reference>
<evidence type="ECO:0000313" key="3">
    <source>
        <dbReference type="Proteomes" id="UP000732298"/>
    </source>
</evidence>
<accession>A0A8T3YK95</accession>
<dbReference type="Proteomes" id="UP000732298">
    <property type="component" value="Unassembled WGS sequence"/>
</dbReference>
<evidence type="ECO:0000259" key="1">
    <source>
        <dbReference type="PROSITE" id="PS50910"/>
    </source>
</evidence>